<feature type="domain" description="Amidase" evidence="8">
    <location>
        <begin position="80"/>
        <end position="537"/>
    </location>
</feature>
<feature type="region of interest" description="Disordered" evidence="7">
    <location>
        <begin position="20"/>
        <end position="39"/>
    </location>
</feature>
<feature type="active site" description="Charge relay system" evidence="5">
    <location>
        <position position="211"/>
    </location>
</feature>
<feature type="binding site" evidence="6">
    <location>
        <position position="211"/>
    </location>
    <ligand>
        <name>substrate</name>
    </ligand>
</feature>
<evidence type="ECO:0000256" key="6">
    <source>
        <dbReference type="PIRSR" id="PIRSR001221-2"/>
    </source>
</evidence>
<name>A0A2V5I022_9EURO</name>
<evidence type="ECO:0000259" key="8">
    <source>
        <dbReference type="Pfam" id="PF01425"/>
    </source>
</evidence>
<dbReference type="PROSITE" id="PS00571">
    <property type="entry name" value="AMIDASES"/>
    <property type="match status" value="1"/>
</dbReference>
<feature type="binding site" evidence="6">
    <location>
        <begin position="232"/>
        <end position="235"/>
    </location>
    <ligand>
        <name>substrate</name>
    </ligand>
</feature>
<dbReference type="EC" id="3.5.1.4" evidence="3"/>
<evidence type="ECO:0000256" key="1">
    <source>
        <dbReference type="ARBA" id="ARBA00001311"/>
    </source>
</evidence>
<dbReference type="PIRSF" id="PIRSF001221">
    <property type="entry name" value="Amidase_fungi"/>
    <property type="match status" value="1"/>
</dbReference>
<evidence type="ECO:0000256" key="2">
    <source>
        <dbReference type="ARBA" id="ARBA00009199"/>
    </source>
</evidence>
<accession>A0A2V5I022</accession>
<sequence length="555" mass="60167">MTVIETPAWEQRAAQKRAARDSLVSKWQPGPMPALRPDETYVKDFPQRSGLLTDEQLTITETPPSQLLSHLARGDWSAERVTRAFIARATIAHYLTNPLAEVLFDRAVARAQELDQILATTGAPLGPLHGLPISLKDVLNVSDTDTTLGFVARIGQVPAQEDRLVTQLHHAGAVLYCKTNVPQTLMSGECVNFVFGRTATPHNTRLTAGGSSGGEGALIALGGSPLGIGSDIAGSIRTPANFNGIFGLCPSAGRLPAHSAANADGHMTIQGVAGPLSRSVDGLEVYTRALLGLRPWEWDFSSIRLPWREEEYCAGRGARHPLCFAVVPHDGVVRPNPPIRRAMHLVKHALVAAGHQVIDLDPWDGQELMDAAAPILFASGGAEVKALLRVLDEPLIDEVAPLDAKPPLSVAQYRAAAVKVKMLREKYLDLWQATAASTATGLPVDAVILPSGGTVAPPHGKMEYFTYEAISNVLDWTCATIPVSTVDPVLDVRTEGLFEPMSEYDRRNWDSYTPEKYKDAPVCLQVMGRRFEEEKVLGLLQTVNRALGRDELYMA</sequence>
<dbReference type="PANTHER" id="PTHR46072">
    <property type="entry name" value="AMIDASE-RELATED-RELATED"/>
    <property type="match status" value="1"/>
</dbReference>
<comment type="catalytic activity">
    <reaction evidence="1">
        <text>a monocarboxylic acid amide + H2O = a monocarboxylate + NH4(+)</text>
        <dbReference type="Rhea" id="RHEA:12020"/>
        <dbReference type="ChEBI" id="CHEBI:15377"/>
        <dbReference type="ChEBI" id="CHEBI:28938"/>
        <dbReference type="ChEBI" id="CHEBI:35757"/>
        <dbReference type="ChEBI" id="CHEBI:83628"/>
        <dbReference type="EC" id="3.5.1.4"/>
    </reaction>
</comment>
<dbReference type="SUPFAM" id="SSF75304">
    <property type="entry name" value="Amidase signature (AS) enzymes"/>
    <property type="match status" value="1"/>
</dbReference>
<reference evidence="9 10" key="1">
    <citation type="submission" date="2018-02" db="EMBL/GenBank/DDBJ databases">
        <title>The genomes of Aspergillus section Nigri reveals drivers in fungal speciation.</title>
        <authorList>
            <consortium name="DOE Joint Genome Institute"/>
            <person name="Vesth T.C."/>
            <person name="Nybo J."/>
            <person name="Theobald S."/>
            <person name="Brandl J."/>
            <person name="Frisvad J.C."/>
            <person name="Nielsen K.F."/>
            <person name="Lyhne E.K."/>
            <person name="Kogle M.E."/>
            <person name="Kuo A."/>
            <person name="Riley R."/>
            <person name="Clum A."/>
            <person name="Nolan M."/>
            <person name="Lipzen A."/>
            <person name="Salamov A."/>
            <person name="Henrissat B."/>
            <person name="Wiebenga A."/>
            <person name="De vries R.P."/>
            <person name="Grigoriev I.V."/>
            <person name="Mortensen U.H."/>
            <person name="Andersen M.R."/>
            <person name="Baker S.E."/>
        </authorList>
    </citation>
    <scope>NUCLEOTIDE SEQUENCE [LARGE SCALE GENOMIC DNA]</scope>
    <source>
        <strain evidence="9 10">CBS 114.80</strain>
    </source>
</reference>
<keyword evidence="10" id="KW-1185">Reference proteome</keyword>
<dbReference type="InterPro" id="IPR020556">
    <property type="entry name" value="Amidase_CS"/>
</dbReference>
<proteinExistence type="inferred from homology"/>
<organism evidence="9 10">
    <name type="scientific">Aspergillus indologenus CBS 114.80</name>
    <dbReference type="NCBI Taxonomy" id="1450541"/>
    <lineage>
        <taxon>Eukaryota</taxon>
        <taxon>Fungi</taxon>
        <taxon>Dikarya</taxon>
        <taxon>Ascomycota</taxon>
        <taxon>Pezizomycotina</taxon>
        <taxon>Eurotiomycetes</taxon>
        <taxon>Eurotiomycetidae</taxon>
        <taxon>Eurotiales</taxon>
        <taxon>Aspergillaceae</taxon>
        <taxon>Aspergillus</taxon>
        <taxon>Aspergillus subgen. Circumdati</taxon>
    </lineage>
</organism>
<protein>
    <recommendedName>
        <fullName evidence="3">amidase</fullName>
        <ecNumber evidence="3">3.5.1.4</ecNumber>
    </recommendedName>
</protein>
<dbReference type="AlphaFoldDB" id="A0A2V5I022"/>
<evidence type="ECO:0000256" key="3">
    <source>
        <dbReference type="ARBA" id="ARBA00012922"/>
    </source>
</evidence>
<evidence type="ECO:0000256" key="5">
    <source>
        <dbReference type="PIRSR" id="PIRSR001221-1"/>
    </source>
</evidence>
<evidence type="ECO:0000256" key="4">
    <source>
        <dbReference type="ARBA" id="ARBA00022801"/>
    </source>
</evidence>
<feature type="active site" description="Acyl-ester intermediate" evidence="5">
    <location>
        <position position="235"/>
    </location>
</feature>
<feature type="active site" description="Charge relay system" evidence="5">
    <location>
        <position position="136"/>
    </location>
</feature>
<dbReference type="InterPro" id="IPR023631">
    <property type="entry name" value="Amidase_dom"/>
</dbReference>
<keyword evidence="4" id="KW-0378">Hydrolase</keyword>
<evidence type="ECO:0000313" key="9">
    <source>
        <dbReference type="EMBL" id="PYI30065.1"/>
    </source>
</evidence>
<comment type="similarity">
    <text evidence="2">Belongs to the amidase family.</text>
</comment>
<dbReference type="Pfam" id="PF01425">
    <property type="entry name" value="Amidase"/>
    <property type="match status" value="1"/>
</dbReference>
<dbReference type="PANTHER" id="PTHR46072:SF2">
    <property type="entry name" value="AMIDASE (EUROFUNG)"/>
    <property type="match status" value="1"/>
</dbReference>
<feature type="binding site" evidence="6">
    <location>
        <position position="185"/>
    </location>
    <ligand>
        <name>substrate</name>
    </ligand>
</feature>
<evidence type="ECO:0000256" key="7">
    <source>
        <dbReference type="SAM" id="MobiDB-lite"/>
    </source>
</evidence>
<dbReference type="GO" id="GO:0004040">
    <property type="term" value="F:amidase activity"/>
    <property type="evidence" value="ECO:0007669"/>
    <property type="project" value="UniProtKB-EC"/>
</dbReference>
<evidence type="ECO:0000313" key="10">
    <source>
        <dbReference type="Proteomes" id="UP000248817"/>
    </source>
</evidence>
<dbReference type="Gene3D" id="3.90.1300.10">
    <property type="entry name" value="Amidase signature (AS) domain"/>
    <property type="match status" value="1"/>
</dbReference>
<gene>
    <name evidence="9" type="ORF">BP00DRAFT_487682</name>
</gene>
<dbReference type="Proteomes" id="UP000248817">
    <property type="component" value="Unassembled WGS sequence"/>
</dbReference>
<dbReference type="EMBL" id="KZ825521">
    <property type="protein sequence ID" value="PYI30065.1"/>
    <property type="molecule type" value="Genomic_DNA"/>
</dbReference>
<dbReference type="InterPro" id="IPR036928">
    <property type="entry name" value="AS_sf"/>
</dbReference>